<dbReference type="RefSeq" id="WP_159546479.1">
    <property type="nucleotide sequence ID" value="NZ_CP047156.1"/>
</dbReference>
<organism evidence="13 14">
    <name type="scientific">Epidermidibacterium keratini</name>
    <dbReference type="NCBI Taxonomy" id="1891644"/>
    <lineage>
        <taxon>Bacteria</taxon>
        <taxon>Bacillati</taxon>
        <taxon>Actinomycetota</taxon>
        <taxon>Actinomycetes</taxon>
        <taxon>Sporichthyales</taxon>
        <taxon>Sporichthyaceae</taxon>
        <taxon>Epidermidibacterium</taxon>
    </lineage>
</organism>
<comment type="cofactor">
    <cofactor evidence="2">
        <name>Mg(2+)</name>
        <dbReference type="ChEBI" id="CHEBI:18420"/>
    </cofactor>
</comment>
<dbReference type="AlphaFoldDB" id="A0A7L4YQN4"/>
<evidence type="ECO:0000256" key="1">
    <source>
        <dbReference type="ARBA" id="ARBA00001936"/>
    </source>
</evidence>
<dbReference type="GO" id="GO:0016757">
    <property type="term" value="F:glycosyltransferase activity"/>
    <property type="evidence" value="ECO:0007669"/>
    <property type="project" value="UniProtKB-KW"/>
</dbReference>
<evidence type="ECO:0000256" key="6">
    <source>
        <dbReference type="ARBA" id="ARBA00022842"/>
    </source>
</evidence>
<dbReference type="SUPFAM" id="SSF53448">
    <property type="entry name" value="Nucleotide-diphospho-sugar transferases"/>
    <property type="match status" value="1"/>
</dbReference>
<evidence type="ECO:0000256" key="8">
    <source>
        <dbReference type="ARBA" id="ARBA00040894"/>
    </source>
</evidence>
<evidence type="ECO:0000256" key="9">
    <source>
        <dbReference type="ARBA" id="ARBA00048689"/>
    </source>
</evidence>
<proteinExistence type="inferred from homology"/>
<dbReference type="Proteomes" id="UP000463857">
    <property type="component" value="Chromosome"/>
</dbReference>
<dbReference type="InterPro" id="IPR050256">
    <property type="entry name" value="Glycosyltransferase_2"/>
</dbReference>
<dbReference type="PANTHER" id="PTHR48090">
    <property type="entry name" value="UNDECAPRENYL-PHOSPHATE 4-DEOXY-4-FORMAMIDO-L-ARABINOSE TRANSFERASE-RELATED"/>
    <property type="match status" value="1"/>
</dbReference>
<feature type="region of interest" description="Disordered" evidence="11">
    <location>
        <begin position="1"/>
        <end position="24"/>
    </location>
</feature>
<feature type="domain" description="Glycosyltransferase 2-like" evidence="12">
    <location>
        <begin position="29"/>
        <end position="150"/>
    </location>
</feature>
<dbReference type="OrthoDB" id="9810303at2"/>
<comment type="catalytic activity">
    <reaction evidence="9">
        <text>(2R)-3-phosphoglycerate + UDP-alpha-D-glucose = (2R)-2-O-(alpha-D-glucopyranosyl)-3-phospho-glycerate + UDP + H(+)</text>
        <dbReference type="Rhea" id="RHEA:31319"/>
        <dbReference type="ChEBI" id="CHEBI:15378"/>
        <dbReference type="ChEBI" id="CHEBI:58223"/>
        <dbReference type="ChEBI" id="CHEBI:58272"/>
        <dbReference type="ChEBI" id="CHEBI:58885"/>
        <dbReference type="ChEBI" id="CHEBI:62600"/>
        <dbReference type="EC" id="2.4.1.266"/>
    </reaction>
    <physiologicalReaction direction="left-to-right" evidence="9">
        <dbReference type="Rhea" id="RHEA:31320"/>
    </physiologicalReaction>
</comment>
<evidence type="ECO:0000256" key="10">
    <source>
        <dbReference type="ARBA" id="ARBA00048997"/>
    </source>
</evidence>
<comment type="catalytic activity">
    <reaction evidence="10">
        <text>an NDP-alpha-D-glucose + (2R)-3-phosphoglycerate = (2R)-2-O-(alpha-D-glucopyranosyl)-3-phospho-glycerate + a ribonucleoside 5'-diphosphate + H(+)</text>
        <dbReference type="Rhea" id="RHEA:47244"/>
        <dbReference type="ChEBI" id="CHEBI:15378"/>
        <dbReference type="ChEBI" id="CHEBI:57930"/>
        <dbReference type="ChEBI" id="CHEBI:58272"/>
        <dbReference type="ChEBI" id="CHEBI:62600"/>
        <dbReference type="ChEBI" id="CHEBI:76533"/>
        <dbReference type="EC" id="2.4.1.266"/>
    </reaction>
    <physiologicalReaction direction="left-to-right" evidence="10">
        <dbReference type="Rhea" id="RHEA:47245"/>
    </physiologicalReaction>
</comment>
<comment type="cofactor">
    <cofactor evidence="1">
        <name>Mn(2+)</name>
        <dbReference type="ChEBI" id="CHEBI:29035"/>
    </cofactor>
</comment>
<keyword evidence="6" id="KW-0460">Magnesium</keyword>
<evidence type="ECO:0000256" key="5">
    <source>
        <dbReference type="ARBA" id="ARBA00022679"/>
    </source>
</evidence>
<dbReference type="InParanoid" id="A0A7L4YQN4"/>
<accession>A0A7L4YQN4</accession>
<evidence type="ECO:0000259" key="12">
    <source>
        <dbReference type="Pfam" id="PF00535"/>
    </source>
</evidence>
<dbReference type="Gene3D" id="3.90.550.10">
    <property type="entry name" value="Spore Coat Polysaccharide Biosynthesis Protein SpsA, Chain A"/>
    <property type="match status" value="1"/>
</dbReference>
<dbReference type="KEGG" id="eke:EK0264_14320"/>
<dbReference type="Pfam" id="PF00535">
    <property type="entry name" value="Glycos_transf_2"/>
    <property type="match status" value="1"/>
</dbReference>
<comment type="similarity">
    <text evidence="3">Belongs to the glycosyltransferase 2 family.</text>
</comment>
<evidence type="ECO:0000256" key="11">
    <source>
        <dbReference type="SAM" id="MobiDB-lite"/>
    </source>
</evidence>
<sequence>MTSHRATPLSLAASSLTASSSTPPNVAAVVPAKDESERIARTIDALWSLPSIDQVVVVDDGSSDDTYDIAREYGANTFRHPINRGKAAAMQTGAAVVEMLDDPGAAHLLLFVDADLAETAVELDPLIGPVASGQVDMTIANLPPQQGASGHGIVTGFARSAITQMTGWVPRQPLSGQRCLTRETYRAASPLAYGWGVETALTIDALLAGYAVQEVPCDLRHRATGNDLAGQLHRARQYRDVLLAVGQRRMHGVATHFTAADQRPGERYTIAALAAVLLAG</sequence>
<evidence type="ECO:0000256" key="7">
    <source>
        <dbReference type="ARBA" id="ARBA00039022"/>
    </source>
</evidence>
<name>A0A7L4YQN4_9ACTN</name>
<keyword evidence="14" id="KW-1185">Reference proteome</keyword>
<gene>
    <name evidence="13" type="ORF">EK0264_14320</name>
</gene>
<evidence type="ECO:0000256" key="4">
    <source>
        <dbReference type="ARBA" id="ARBA00022676"/>
    </source>
</evidence>
<dbReference type="InterPro" id="IPR029044">
    <property type="entry name" value="Nucleotide-diphossugar_trans"/>
</dbReference>
<evidence type="ECO:0000313" key="14">
    <source>
        <dbReference type="Proteomes" id="UP000463857"/>
    </source>
</evidence>
<keyword evidence="5 13" id="KW-0808">Transferase</keyword>
<reference evidence="13 14" key="1">
    <citation type="journal article" date="2018" name="Int. J. Syst. Evol. Microbiol.">
        <title>Epidermidibacterium keratini gen. nov., sp. nov., a member of the family Sporichthyaceae, isolated from keratin epidermis.</title>
        <authorList>
            <person name="Lee D.G."/>
            <person name="Trujillo M.E."/>
            <person name="Kang S."/>
            <person name="Nam J.J."/>
            <person name="Kim Y.J."/>
        </authorList>
    </citation>
    <scope>NUCLEOTIDE SEQUENCE [LARGE SCALE GENOMIC DNA]</scope>
    <source>
        <strain evidence="13 14">EPI-7</strain>
    </source>
</reference>
<dbReference type="InterPro" id="IPR001173">
    <property type="entry name" value="Glyco_trans_2-like"/>
</dbReference>
<dbReference type="EMBL" id="CP047156">
    <property type="protein sequence ID" value="QHC01342.1"/>
    <property type="molecule type" value="Genomic_DNA"/>
</dbReference>
<protein>
    <recommendedName>
        <fullName evidence="8">Glucosyl-3-phosphoglycerate synthase</fullName>
        <ecNumber evidence="7">2.4.1.266</ecNumber>
    </recommendedName>
</protein>
<evidence type="ECO:0000313" key="13">
    <source>
        <dbReference type="EMBL" id="QHC01342.1"/>
    </source>
</evidence>
<keyword evidence="4" id="KW-0328">Glycosyltransferase</keyword>
<evidence type="ECO:0000256" key="3">
    <source>
        <dbReference type="ARBA" id="ARBA00006739"/>
    </source>
</evidence>
<dbReference type="CDD" id="cd04179">
    <property type="entry name" value="DPM_DPG-synthase_like"/>
    <property type="match status" value="1"/>
</dbReference>
<evidence type="ECO:0000256" key="2">
    <source>
        <dbReference type="ARBA" id="ARBA00001946"/>
    </source>
</evidence>
<dbReference type="EC" id="2.4.1.266" evidence="7"/>
<dbReference type="PANTHER" id="PTHR48090:SF10">
    <property type="entry name" value="GLUCOSYL-3-PHOSPHOGLYCERATE SYNTHASE"/>
    <property type="match status" value="1"/>
</dbReference>